<comment type="caution">
    <text evidence="1">The sequence shown here is derived from an EMBL/GenBank/DDBJ whole genome shotgun (WGS) entry which is preliminary data.</text>
</comment>
<dbReference type="Proteomes" id="UP001428341">
    <property type="component" value="Unassembled WGS sequence"/>
</dbReference>
<sequence length="116" mass="13059">MENYSRQYIAPGTRVRNPEGGTPYYHRIIGISCVDTCHRPKGFTYSHGALIKPVAIKLLSQLASLIVKTIQPIYETESTVSNAPTFIHYYTPKDIMELKARGTKPTKVLLLDLTSY</sequence>
<gene>
    <name evidence="1" type="ORF">WN944_013965</name>
</gene>
<evidence type="ECO:0000313" key="1">
    <source>
        <dbReference type="EMBL" id="KAK9198779.1"/>
    </source>
</evidence>
<reference evidence="1 2" key="1">
    <citation type="submission" date="2024-05" db="EMBL/GenBank/DDBJ databases">
        <title>Haplotype-resolved chromosome-level genome assembly of Huyou (Citrus changshanensis).</title>
        <authorList>
            <person name="Miao C."/>
            <person name="Chen W."/>
            <person name="Wu Y."/>
            <person name="Wang L."/>
            <person name="Zhao S."/>
            <person name="Grierson D."/>
            <person name="Xu C."/>
            <person name="Chen K."/>
        </authorList>
    </citation>
    <scope>NUCLEOTIDE SEQUENCE [LARGE SCALE GENOMIC DNA]</scope>
    <source>
        <strain evidence="1">01-14</strain>
        <tissue evidence="1">Leaf</tissue>
    </source>
</reference>
<organism evidence="1 2">
    <name type="scientific">Citrus x changshan-huyou</name>
    <dbReference type="NCBI Taxonomy" id="2935761"/>
    <lineage>
        <taxon>Eukaryota</taxon>
        <taxon>Viridiplantae</taxon>
        <taxon>Streptophyta</taxon>
        <taxon>Embryophyta</taxon>
        <taxon>Tracheophyta</taxon>
        <taxon>Spermatophyta</taxon>
        <taxon>Magnoliopsida</taxon>
        <taxon>eudicotyledons</taxon>
        <taxon>Gunneridae</taxon>
        <taxon>Pentapetalae</taxon>
        <taxon>rosids</taxon>
        <taxon>malvids</taxon>
        <taxon>Sapindales</taxon>
        <taxon>Rutaceae</taxon>
        <taxon>Aurantioideae</taxon>
        <taxon>Citrus</taxon>
    </lineage>
</organism>
<accession>A0AAP0M612</accession>
<dbReference type="AlphaFoldDB" id="A0AAP0M612"/>
<evidence type="ECO:0000313" key="2">
    <source>
        <dbReference type="Proteomes" id="UP001428341"/>
    </source>
</evidence>
<proteinExistence type="predicted"/>
<protein>
    <submittedName>
        <fullName evidence="1">Uncharacterized protein</fullName>
    </submittedName>
</protein>
<keyword evidence="2" id="KW-1185">Reference proteome</keyword>
<dbReference type="EMBL" id="JBCGBO010000005">
    <property type="protein sequence ID" value="KAK9198779.1"/>
    <property type="molecule type" value="Genomic_DNA"/>
</dbReference>
<name>A0AAP0M612_9ROSI</name>